<reference evidence="3" key="2">
    <citation type="journal article" date="2004" name="Appl. Environ. Microbiol.">
        <title>Expression of a temperature-sensitive esterase in a novel chaperone-based Escherichia coli strain.</title>
        <authorList>
            <person name="Ferrer M."/>
            <person name="Chernikova T.N."/>
            <person name="Timmis K.N."/>
            <person name="Golyshin P.N."/>
        </authorList>
    </citation>
    <scope>NUCLEOTIDE SEQUENCE</scope>
    <source>
        <strain evidence="3">RB8</strain>
    </source>
</reference>
<dbReference type="InterPro" id="IPR029058">
    <property type="entry name" value="AB_hydrolase_fold"/>
</dbReference>
<dbReference type="InterPro" id="IPR000639">
    <property type="entry name" value="Epox_hydrolase-like"/>
</dbReference>
<dbReference type="Pfam" id="PF00561">
    <property type="entry name" value="Abhydrolase_1"/>
    <property type="match status" value="1"/>
</dbReference>
<name>Q6A2S8_OLEAN</name>
<evidence type="ECO:0000313" key="2">
    <source>
        <dbReference type="EMBL" id="CAE54381.1"/>
    </source>
</evidence>
<gene>
    <name evidence="3" type="primary">estRB8</name>
</gene>
<dbReference type="InterPro" id="IPR050266">
    <property type="entry name" value="AB_hydrolase_sf"/>
</dbReference>
<dbReference type="GO" id="GO:0106435">
    <property type="term" value="F:carboxylesterase activity"/>
    <property type="evidence" value="ECO:0007669"/>
    <property type="project" value="UniProtKB-EC"/>
</dbReference>
<dbReference type="InterPro" id="IPR000073">
    <property type="entry name" value="AB_hydrolase_1"/>
</dbReference>
<reference evidence="4" key="1">
    <citation type="submission" date="2003-11" db="EMBL/GenBank/DDBJ databases">
        <title>Recruitment of chaperones from psychrophilic bacterium Oleispira antarctica RB-8 depresses the lower temperature limit of growth of Escherichia coli: induced conformational changes to enhance cell viability at low temperature.</title>
        <authorList>
            <person name="Ferrer M."/>
            <person name="Luensdorf H."/>
            <person name="Chernikova T.N."/>
            <person name="Yakimov M.M."/>
            <person name="Timmis K.N."/>
            <person name="Golyshin P.N."/>
        </authorList>
    </citation>
    <scope>NUCLEOTIDE SEQUENCE</scope>
    <source>
        <strain evidence="4">RB8</strain>
    </source>
</reference>
<dbReference type="GO" id="GO:0046464">
    <property type="term" value="P:acylglycerol catabolic process"/>
    <property type="evidence" value="ECO:0007669"/>
    <property type="project" value="TreeGrafter"/>
</dbReference>
<dbReference type="GO" id="GO:0047372">
    <property type="term" value="F:monoacylglycerol lipase activity"/>
    <property type="evidence" value="ECO:0007669"/>
    <property type="project" value="TreeGrafter"/>
</dbReference>
<dbReference type="ESTHER" id="olean-q6a2s8">
    <property type="family name" value="ABHD6-Lip"/>
</dbReference>
<feature type="domain" description="AB hydrolase-1" evidence="1">
    <location>
        <begin position="81"/>
        <end position="315"/>
    </location>
</feature>
<dbReference type="AlphaFoldDB" id="Q6A2S8"/>
<keyword evidence="2" id="KW-0378">Hydrolase</keyword>
<dbReference type="PANTHER" id="PTHR43798">
    <property type="entry name" value="MONOACYLGLYCEROL LIPASE"/>
    <property type="match status" value="1"/>
</dbReference>
<accession>Q6A2S8</accession>
<evidence type="ECO:0000313" key="3">
    <source>
        <dbReference type="EMBL" id="CAE54384.1"/>
    </source>
</evidence>
<proteinExistence type="predicted"/>
<evidence type="ECO:0000313" key="4">
    <source>
        <dbReference type="EMBL" id="CAE54387.1"/>
    </source>
</evidence>
<dbReference type="PROSITE" id="PS51257">
    <property type="entry name" value="PROKAR_LIPOPROTEIN"/>
    <property type="match status" value="1"/>
</dbReference>
<sequence length="333" mass="36708">MKNTLKSSSRFSLKQLGTGALIISSLFFGGCTTTQQDNLYTGVMSLARDSAGLEVKTASAGDVNLTYMERQGSDKDNAESVILLHGFSADKDNWILFTKEFDEKYHVIAVDLAGHGDSEQLLTTDYGLIKQAERLDIFLSGLGVNSFHIAGNSMGGAISAIYSLSHPEKVKSLTLIDAAGVDGDTESEYYKVLAEGKNPLIATDEASFEYRMGFTMTQPPFLPWPLRPSLLRKTLARAEINNKIFSDMLKTKERLGMTNFQQKIEVKMAQHPLPTLIMWGKEDRVLDVSAAAAFKKIIPQATVHIFPEVGHLPMVEIPSESAKVYEEFLSSIK</sequence>
<dbReference type="GO" id="GO:0016020">
    <property type="term" value="C:membrane"/>
    <property type="evidence" value="ECO:0007669"/>
    <property type="project" value="TreeGrafter"/>
</dbReference>
<dbReference type="EMBL" id="AJ606101">
    <property type="protein sequence ID" value="CAE54390.1"/>
    <property type="molecule type" value="Other_DNA"/>
</dbReference>
<evidence type="ECO:0000259" key="1">
    <source>
        <dbReference type="Pfam" id="PF00561"/>
    </source>
</evidence>
<dbReference type="EC" id="3.1.1.1" evidence="2"/>
<dbReference type="EMBL" id="AJ606100">
    <property type="protein sequence ID" value="CAE54387.1"/>
    <property type="molecule type" value="Other_DNA"/>
</dbReference>
<protein>
    <submittedName>
        <fullName evidence="3">Carboxylesterase</fullName>
        <ecNumber evidence="2">3.1.1.1</ecNumber>
    </submittedName>
</protein>
<dbReference type="EMBL" id="AJ606098">
    <property type="protein sequence ID" value="CAE54381.1"/>
    <property type="molecule type" value="Other_DNA"/>
</dbReference>
<dbReference type="Gene3D" id="3.40.50.1820">
    <property type="entry name" value="alpha/beta hydrolase"/>
    <property type="match status" value="1"/>
</dbReference>
<dbReference type="PANTHER" id="PTHR43798:SF5">
    <property type="entry name" value="MONOACYLGLYCEROL LIPASE ABHD6"/>
    <property type="match status" value="1"/>
</dbReference>
<dbReference type="PRINTS" id="PR00111">
    <property type="entry name" value="ABHYDROLASE"/>
</dbReference>
<dbReference type="PRINTS" id="PR00412">
    <property type="entry name" value="EPOXHYDRLASE"/>
</dbReference>
<dbReference type="SUPFAM" id="SSF53474">
    <property type="entry name" value="alpha/beta-Hydrolases"/>
    <property type="match status" value="1"/>
</dbReference>
<dbReference type="EMBL" id="AJ606099">
    <property type="protein sequence ID" value="CAE54384.1"/>
    <property type="molecule type" value="Other_DNA"/>
</dbReference>
<organism evidence="3">
    <name type="scientific">Oleispira antarctica</name>
    <dbReference type="NCBI Taxonomy" id="188908"/>
    <lineage>
        <taxon>Bacteria</taxon>
        <taxon>Pseudomonadati</taxon>
        <taxon>Pseudomonadota</taxon>
        <taxon>Gammaproteobacteria</taxon>
        <taxon>Oceanospirillales</taxon>
        <taxon>Oceanospirillaceae</taxon>
        <taxon>Oleispira</taxon>
    </lineage>
</organism>